<evidence type="ECO:0000256" key="4">
    <source>
        <dbReference type="ARBA" id="ARBA00023136"/>
    </source>
</evidence>
<organism evidence="6 7">
    <name type="scientific">Corynespora cassiicola Philippines</name>
    <dbReference type="NCBI Taxonomy" id="1448308"/>
    <lineage>
        <taxon>Eukaryota</taxon>
        <taxon>Fungi</taxon>
        <taxon>Dikarya</taxon>
        <taxon>Ascomycota</taxon>
        <taxon>Pezizomycotina</taxon>
        <taxon>Dothideomycetes</taxon>
        <taxon>Pleosporomycetidae</taxon>
        <taxon>Pleosporales</taxon>
        <taxon>Corynesporascaceae</taxon>
        <taxon>Corynespora</taxon>
    </lineage>
</organism>
<protein>
    <submittedName>
        <fullName evidence="6">RTA1-domain-containing protein</fullName>
    </submittedName>
</protein>
<dbReference type="PANTHER" id="PTHR31465">
    <property type="entry name" value="PROTEIN RTA1-RELATED"/>
    <property type="match status" value="1"/>
</dbReference>
<dbReference type="GO" id="GO:0016020">
    <property type="term" value="C:membrane"/>
    <property type="evidence" value="ECO:0007669"/>
    <property type="project" value="UniProtKB-SubCell"/>
</dbReference>
<feature type="transmembrane region" description="Helical" evidence="5">
    <location>
        <begin position="124"/>
        <end position="150"/>
    </location>
</feature>
<feature type="transmembrane region" description="Helical" evidence="5">
    <location>
        <begin position="208"/>
        <end position="229"/>
    </location>
</feature>
<feature type="transmembrane region" description="Helical" evidence="5">
    <location>
        <begin position="48"/>
        <end position="71"/>
    </location>
</feature>
<gene>
    <name evidence="6" type="ORF">BS50DRAFT_564624</name>
</gene>
<feature type="transmembrane region" description="Helical" evidence="5">
    <location>
        <begin position="162"/>
        <end position="188"/>
    </location>
</feature>
<comment type="subcellular location">
    <subcellularLocation>
        <location evidence="1">Membrane</location>
        <topology evidence="1">Multi-pass membrane protein</topology>
    </subcellularLocation>
</comment>
<name>A0A2T2N4S1_CORCC</name>
<accession>A0A2T2N4S1</accession>
<keyword evidence="7" id="KW-1185">Reference proteome</keyword>
<evidence type="ECO:0000256" key="2">
    <source>
        <dbReference type="ARBA" id="ARBA00022692"/>
    </source>
</evidence>
<keyword evidence="3 5" id="KW-1133">Transmembrane helix</keyword>
<evidence type="ECO:0000256" key="5">
    <source>
        <dbReference type="SAM" id="Phobius"/>
    </source>
</evidence>
<evidence type="ECO:0000313" key="7">
    <source>
        <dbReference type="Proteomes" id="UP000240883"/>
    </source>
</evidence>
<keyword evidence="4 5" id="KW-0472">Membrane</keyword>
<evidence type="ECO:0000313" key="6">
    <source>
        <dbReference type="EMBL" id="PSN60018.1"/>
    </source>
</evidence>
<feature type="transmembrane region" description="Helical" evidence="5">
    <location>
        <begin position="241"/>
        <end position="261"/>
    </location>
</feature>
<dbReference type="Proteomes" id="UP000240883">
    <property type="component" value="Unassembled WGS sequence"/>
</dbReference>
<dbReference type="InterPro" id="IPR007568">
    <property type="entry name" value="RTA1"/>
</dbReference>
<dbReference type="OrthoDB" id="3358017at2759"/>
<dbReference type="EMBL" id="KZ678151">
    <property type="protein sequence ID" value="PSN60018.1"/>
    <property type="molecule type" value="Genomic_DNA"/>
</dbReference>
<reference evidence="6 7" key="1">
    <citation type="journal article" date="2018" name="Front. Microbiol.">
        <title>Genome-Wide Analysis of Corynespora cassiicola Leaf Fall Disease Putative Effectors.</title>
        <authorList>
            <person name="Lopez D."/>
            <person name="Ribeiro S."/>
            <person name="Label P."/>
            <person name="Fumanal B."/>
            <person name="Venisse J.S."/>
            <person name="Kohler A."/>
            <person name="de Oliveira R.R."/>
            <person name="Labutti K."/>
            <person name="Lipzen A."/>
            <person name="Lail K."/>
            <person name="Bauer D."/>
            <person name="Ohm R.A."/>
            <person name="Barry K.W."/>
            <person name="Spatafora J."/>
            <person name="Grigoriev I.V."/>
            <person name="Martin F.M."/>
            <person name="Pujade-Renaud V."/>
        </authorList>
    </citation>
    <scope>NUCLEOTIDE SEQUENCE [LARGE SCALE GENOMIC DNA]</scope>
    <source>
        <strain evidence="6 7">Philippines</strain>
    </source>
</reference>
<dbReference type="AlphaFoldDB" id="A0A2T2N4S1"/>
<proteinExistence type="predicted"/>
<feature type="transmembrane region" description="Helical" evidence="5">
    <location>
        <begin position="83"/>
        <end position="103"/>
    </location>
</feature>
<evidence type="ECO:0000256" key="1">
    <source>
        <dbReference type="ARBA" id="ARBA00004141"/>
    </source>
</evidence>
<keyword evidence="2 5" id="KW-0812">Transmembrane</keyword>
<dbReference type="STRING" id="1448308.A0A2T2N4S1"/>
<dbReference type="PANTHER" id="PTHR31465:SF35">
    <property type="entry name" value="RTA1 DOMAIN PROTEIN-RELATED"/>
    <property type="match status" value="1"/>
</dbReference>
<sequence length="288" mass="32136">MADNADPGVFADFKYYYYDPSLAAAIIFLLLFLGTTSYHGWQMWKGRVWYYIPLVLGGLFEVIGFIGRAASSQQTPDWTLGPYIIQSLFLLLAPALFAASIYMELGRLILVIDAEKYSPIPKRWLTKIFVAGDVLSFMMQGAGGGLLAVAKTEDEVSRGENVIIGGLFVQIVFFTVFVVVSCLVHFRIHKQPTAASLSPNFPWLKHQYALYGGSVLILIRSVFRAIEYIQGNGGYLLSHEAFLYVFDSLLMFLVLVIFNIYHGGEIKKMLGGAKEPSTSHELAQNYNV</sequence>
<feature type="transmembrane region" description="Helical" evidence="5">
    <location>
        <begin position="22"/>
        <end position="41"/>
    </location>
</feature>
<dbReference type="Pfam" id="PF04479">
    <property type="entry name" value="RTA1"/>
    <property type="match status" value="1"/>
</dbReference>
<evidence type="ECO:0000256" key="3">
    <source>
        <dbReference type="ARBA" id="ARBA00022989"/>
    </source>
</evidence>